<dbReference type="Proteomes" id="UP001176961">
    <property type="component" value="Unassembled WGS sequence"/>
</dbReference>
<dbReference type="InterPro" id="IPR002018">
    <property type="entry name" value="CarbesteraseB"/>
</dbReference>
<feature type="domain" description="Carboxylesterase type B" evidence="8">
    <location>
        <begin position="510"/>
        <end position="934"/>
    </location>
</feature>
<dbReference type="GO" id="GO:0019674">
    <property type="term" value="P:NAD+ metabolic process"/>
    <property type="evidence" value="ECO:0007669"/>
    <property type="project" value="InterPro"/>
</dbReference>
<accession>A0AA36H872</accession>
<organism evidence="9 10">
    <name type="scientific">Cylicocyclus nassatus</name>
    <name type="common">Nematode worm</name>
    <dbReference type="NCBI Taxonomy" id="53992"/>
    <lineage>
        <taxon>Eukaryota</taxon>
        <taxon>Metazoa</taxon>
        <taxon>Ecdysozoa</taxon>
        <taxon>Nematoda</taxon>
        <taxon>Chromadorea</taxon>
        <taxon>Rhabditida</taxon>
        <taxon>Rhabditina</taxon>
        <taxon>Rhabditomorpha</taxon>
        <taxon>Strongyloidea</taxon>
        <taxon>Strongylidae</taxon>
        <taxon>Cylicocyclus</taxon>
    </lineage>
</organism>
<dbReference type="Pfam" id="PF00135">
    <property type="entry name" value="COesterase"/>
    <property type="match status" value="1"/>
</dbReference>
<feature type="compositionally biased region" description="Pro residues" evidence="7">
    <location>
        <begin position="281"/>
        <end position="291"/>
    </location>
</feature>
<evidence type="ECO:0000256" key="2">
    <source>
        <dbReference type="ARBA" id="ARBA00012120"/>
    </source>
</evidence>
<dbReference type="InterPro" id="IPR017437">
    <property type="entry name" value="ATP-NAD_kinase_PpnK-typ_C"/>
</dbReference>
<dbReference type="EMBL" id="CATQJL010000316">
    <property type="protein sequence ID" value="CAJ0605502.1"/>
    <property type="molecule type" value="Genomic_DNA"/>
</dbReference>
<dbReference type="InterPro" id="IPR002504">
    <property type="entry name" value="NADK"/>
</dbReference>
<evidence type="ECO:0000313" key="9">
    <source>
        <dbReference type="EMBL" id="CAJ0605502.1"/>
    </source>
</evidence>
<comment type="caution">
    <text evidence="9">The sequence shown here is derived from an EMBL/GenBank/DDBJ whole genome shotgun (WGS) entry which is preliminary data.</text>
</comment>
<evidence type="ECO:0000259" key="8">
    <source>
        <dbReference type="Pfam" id="PF00135"/>
    </source>
</evidence>
<reference evidence="9" key="1">
    <citation type="submission" date="2023-07" db="EMBL/GenBank/DDBJ databases">
        <authorList>
            <consortium name="CYATHOMIX"/>
        </authorList>
    </citation>
    <scope>NUCLEOTIDE SEQUENCE</scope>
    <source>
        <strain evidence="9">N/A</strain>
    </source>
</reference>
<keyword evidence="10" id="KW-1185">Reference proteome</keyword>
<keyword evidence="6" id="KW-0520">NAD</keyword>
<evidence type="ECO:0000256" key="7">
    <source>
        <dbReference type="SAM" id="MobiDB-lite"/>
    </source>
</evidence>
<evidence type="ECO:0000256" key="1">
    <source>
        <dbReference type="ARBA" id="ARBA00010995"/>
    </source>
</evidence>
<dbReference type="SUPFAM" id="SSF111331">
    <property type="entry name" value="NAD kinase/diacylglycerol kinase-like"/>
    <property type="match status" value="1"/>
</dbReference>
<keyword evidence="4" id="KW-0418">Kinase</keyword>
<feature type="compositionally biased region" description="Basic and acidic residues" evidence="7">
    <location>
        <begin position="307"/>
        <end position="317"/>
    </location>
</feature>
<dbReference type="Gene3D" id="2.60.200.30">
    <property type="entry name" value="Probable inorganic polyphosphate/atp-NAD kinase, domain 2"/>
    <property type="match status" value="1"/>
</dbReference>
<dbReference type="PANTHER" id="PTHR13158:SF5">
    <property type="entry name" value="NAD KINASE 2, MITOCHONDRIAL"/>
    <property type="match status" value="1"/>
</dbReference>
<evidence type="ECO:0000256" key="3">
    <source>
        <dbReference type="ARBA" id="ARBA00022679"/>
    </source>
</evidence>
<evidence type="ECO:0000313" key="10">
    <source>
        <dbReference type="Proteomes" id="UP001176961"/>
    </source>
</evidence>
<evidence type="ECO:0000256" key="4">
    <source>
        <dbReference type="ARBA" id="ARBA00022777"/>
    </source>
</evidence>
<dbReference type="Pfam" id="PF01513">
    <property type="entry name" value="NAD_kinase"/>
    <property type="match status" value="1"/>
</dbReference>
<dbReference type="InterPro" id="IPR029058">
    <property type="entry name" value="AB_hydrolase_fold"/>
</dbReference>
<evidence type="ECO:0000256" key="6">
    <source>
        <dbReference type="ARBA" id="ARBA00023027"/>
    </source>
</evidence>
<protein>
    <recommendedName>
        <fullName evidence="2">NAD(+) kinase</fullName>
        <ecNumber evidence="2">2.7.1.23</ecNumber>
    </recommendedName>
</protein>
<dbReference type="InterPro" id="IPR017438">
    <property type="entry name" value="ATP-NAD_kinase_N"/>
</dbReference>
<keyword evidence="5" id="KW-0521">NADP</keyword>
<sequence>MRIRLNSNALVQFPRVIAGTSTSTKLPEGTRLPEGVDCWWGDAEFAKRMRLLPHSIAAALYRDPATIAAVECRKSSVSSRHREMPTFRPKKVLILSKTTRFEFEKRLHNIGDDRELENLLKRRGSDYHLLYSKHQSHYDYLKTIRSELEAAGVEARVVQRVDYTDDAVSWADAVVTAGGDGTFLLAASRIRRKDIPVIGINTDPQGSEGYMCLMRKLSQDHFKKALQRLFSGDFSWLFRQRIRITLSGEPQQGIGNSVELNDGQLNQAPSTTRWMDAHNIPSPPAPFPSPSPQEDSHDNSLDEELNEDKKSKSGSRESVKKVTVQLPVLALNEVFIGESLSSRVSYYEIKIDKSAMVRQKSSGIAICTGTGSTSWYFNINKLTDQCVSELLRIAAERCKVNLPFNNEQVVSDICTKFNQQLIFSPDSQRMAFSVRDPIFNATFPPVSPRGFAEKIFVKSRGYDAHLVVDGGVSYQFNDGAEASLEVHEEDALRTVIFSVVSYALEGKDLSEVVVGYLGIPYAKAPIKDLRFKESEIASFDETGTYTEWPKGCSGYLDEGGNEDCLYLSLLVHRKKSSEKRSTLLIITNEELSEKKLIGLVSSPLNIGVAAIRSGLLGSFANSSYGISDVINAVKFLKNNADLFNVGEITVWAESFEAETLASALSQAGIEQFFQIPYEDFYLGVDRAILINGNAKTRTIGRDRFSSRLTYRIVADLECDLPSSAQSLDCLRSKSLSELQKTVKKVSSSFYPFGNPFRSPPLEQPYIPTILGVYKQLPRDYPTDANFDENYSYVDFKKALAGLLPDSIYRNAPLLRRMILHHYIYTQGDKKNTYLLFEQIRKAIYDRDFIAPTQKLVNELRRNENPVYLLEYGIDNPPKSCLQDGGWEDIKPFCDKIFQYFTRFAIKGQPTKNSCEPTNPTWPAMGTSKRDYHVILKADGTVEWDSNFHLASVELWNNLLPALDQLELSGRRDTAFAEEVQLSPTELEDDVQEWHRRSAEVGGFDYTEEQALNDLPYHGDL</sequence>
<proteinExistence type="inferred from homology"/>
<dbReference type="GO" id="GO:0003951">
    <property type="term" value="F:NAD+ kinase activity"/>
    <property type="evidence" value="ECO:0007669"/>
    <property type="project" value="UniProtKB-EC"/>
</dbReference>
<dbReference type="GO" id="GO:0005739">
    <property type="term" value="C:mitochondrion"/>
    <property type="evidence" value="ECO:0007669"/>
    <property type="project" value="TreeGrafter"/>
</dbReference>
<name>A0AA36H872_CYLNA</name>
<dbReference type="GO" id="GO:0006741">
    <property type="term" value="P:NADP+ biosynthetic process"/>
    <property type="evidence" value="ECO:0007669"/>
    <property type="project" value="InterPro"/>
</dbReference>
<gene>
    <name evidence="9" type="ORF">CYNAS_LOCUS17485</name>
</gene>
<dbReference type="AlphaFoldDB" id="A0AA36H872"/>
<dbReference type="Gene3D" id="3.40.50.10330">
    <property type="entry name" value="Probable inorganic polyphosphate/atp-NAD kinase, domain 1"/>
    <property type="match status" value="1"/>
</dbReference>
<dbReference type="InterPro" id="IPR016064">
    <property type="entry name" value="NAD/diacylglycerol_kinase_sf"/>
</dbReference>
<dbReference type="PANTHER" id="PTHR13158">
    <property type="match status" value="1"/>
</dbReference>
<feature type="region of interest" description="Disordered" evidence="7">
    <location>
        <begin position="274"/>
        <end position="317"/>
    </location>
</feature>
<dbReference type="SUPFAM" id="SSF53474">
    <property type="entry name" value="alpha/beta-Hydrolases"/>
    <property type="match status" value="1"/>
</dbReference>
<dbReference type="Gene3D" id="3.40.50.1820">
    <property type="entry name" value="alpha/beta hydrolase"/>
    <property type="match status" value="1"/>
</dbReference>
<keyword evidence="3" id="KW-0808">Transferase</keyword>
<evidence type="ECO:0000256" key="5">
    <source>
        <dbReference type="ARBA" id="ARBA00022857"/>
    </source>
</evidence>
<comment type="similarity">
    <text evidence="1">Belongs to the NAD kinase family.</text>
</comment>
<dbReference type="EC" id="2.7.1.23" evidence="2"/>